<protein>
    <submittedName>
        <fullName evidence="4">ZCCHC3 protein</fullName>
    </submittedName>
</protein>
<dbReference type="PANTHER" id="PTHR22639">
    <property type="entry name" value="GAG-RELATED PROTEIN"/>
    <property type="match status" value="1"/>
</dbReference>
<dbReference type="GO" id="GO:0003723">
    <property type="term" value="F:RNA binding"/>
    <property type="evidence" value="ECO:0007669"/>
    <property type="project" value="InterPro"/>
</dbReference>
<name>A0A8K0EB59_BRALA</name>
<organism evidence="4 5">
    <name type="scientific">Branchiostoma lanceolatum</name>
    <name type="common">Common lancelet</name>
    <name type="synonym">Amphioxus lanceolatum</name>
    <dbReference type="NCBI Taxonomy" id="7740"/>
    <lineage>
        <taxon>Eukaryota</taxon>
        <taxon>Metazoa</taxon>
        <taxon>Chordata</taxon>
        <taxon>Cephalochordata</taxon>
        <taxon>Leptocardii</taxon>
        <taxon>Amphioxiformes</taxon>
        <taxon>Branchiostomatidae</taxon>
        <taxon>Branchiostoma</taxon>
    </lineage>
</organism>
<dbReference type="GO" id="GO:0003690">
    <property type="term" value="F:double-stranded DNA binding"/>
    <property type="evidence" value="ECO:0007669"/>
    <property type="project" value="InterPro"/>
</dbReference>
<keyword evidence="1" id="KW-0863">Zinc-finger</keyword>
<feature type="compositionally biased region" description="Low complexity" evidence="2">
    <location>
        <begin position="279"/>
        <end position="292"/>
    </location>
</feature>
<evidence type="ECO:0000256" key="1">
    <source>
        <dbReference type="PROSITE-ProRule" id="PRU00047"/>
    </source>
</evidence>
<accession>A0A8K0EB59</accession>
<dbReference type="OrthoDB" id="427960at2759"/>
<dbReference type="InterPro" id="IPR036875">
    <property type="entry name" value="Znf_CCHC_sf"/>
</dbReference>
<feature type="region of interest" description="Disordered" evidence="2">
    <location>
        <begin position="221"/>
        <end position="406"/>
    </location>
</feature>
<evidence type="ECO:0000259" key="3">
    <source>
        <dbReference type="PROSITE" id="PS50158"/>
    </source>
</evidence>
<dbReference type="Gene3D" id="4.10.60.10">
    <property type="entry name" value="Zinc finger, CCHC-type"/>
    <property type="match status" value="1"/>
</dbReference>
<dbReference type="GO" id="GO:0008270">
    <property type="term" value="F:zinc ion binding"/>
    <property type="evidence" value="ECO:0007669"/>
    <property type="project" value="UniProtKB-KW"/>
</dbReference>
<keyword evidence="1" id="KW-0479">Metal-binding</keyword>
<evidence type="ECO:0000256" key="2">
    <source>
        <dbReference type="SAM" id="MobiDB-lite"/>
    </source>
</evidence>
<keyword evidence="5" id="KW-1185">Reference proteome</keyword>
<dbReference type="EMBL" id="OV696698">
    <property type="protein sequence ID" value="CAH1242984.1"/>
    <property type="molecule type" value="Genomic_DNA"/>
</dbReference>
<dbReference type="Proteomes" id="UP000838412">
    <property type="component" value="Chromosome 13"/>
</dbReference>
<dbReference type="AlphaFoldDB" id="A0A8K0EB59"/>
<feature type="domain" description="CCHC-type" evidence="3">
    <location>
        <begin position="197"/>
        <end position="211"/>
    </location>
</feature>
<dbReference type="GO" id="GO:0002218">
    <property type="term" value="P:activation of innate immune response"/>
    <property type="evidence" value="ECO:0007669"/>
    <property type="project" value="InterPro"/>
</dbReference>
<reference evidence="4" key="1">
    <citation type="submission" date="2022-01" db="EMBL/GenBank/DDBJ databases">
        <authorList>
            <person name="Braso-Vives M."/>
        </authorList>
    </citation>
    <scope>NUCLEOTIDE SEQUENCE</scope>
</reference>
<dbReference type="InterPro" id="IPR042509">
    <property type="entry name" value="ZCCHC3"/>
</dbReference>
<keyword evidence="1" id="KW-0862">Zinc</keyword>
<evidence type="ECO:0000313" key="5">
    <source>
        <dbReference type="Proteomes" id="UP000838412"/>
    </source>
</evidence>
<dbReference type="Pfam" id="PF00098">
    <property type="entry name" value="zf-CCHC"/>
    <property type="match status" value="2"/>
</dbReference>
<dbReference type="InterPro" id="IPR001878">
    <property type="entry name" value="Znf_CCHC"/>
</dbReference>
<gene>
    <name evidence="4" type="primary">ZCCHC3</name>
    <name evidence="4" type="ORF">BLAG_LOCUS6130</name>
</gene>
<feature type="compositionally biased region" description="Acidic residues" evidence="2">
    <location>
        <begin position="293"/>
        <end position="306"/>
    </location>
</feature>
<feature type="compositionally biased region" description="Basic and acidic residues" evidence="2">
    <location>
        <begin position="359"/>
        <end position="370"/>
    </location>
</feature>
<dbReference type="PANTHER" id="PTHR22639:SF3">
    <property type="entry name" value="ZINC FINGER CCHC DOMAIN-CONTAINING PROTEIN 3"/>
    <property type="match status" value="1"/>
</dbReference>
<feature type="compositionally biased region" description="Polar residues" evidence="2">
    <location>
        <begin position="392"/>
        <end position="402"/>
    </location>
</feature>
<dbReference type="SMART" id="SM00343">
    <property type="entry name" value="ZnF_C2HC"/>
    <property type="match status" value="3"/>
</dbReference>
<evidence type="ECO:0000313" key="4">
    <source>
        <dbReference type="EMBL" id="CAH1242984.1"/>
    </source>
</evidence>
<proteinExistence type="predicted"/>
<feature type="compositionally biased region" description="Basic residues" evidence="2">
    <location>
        <begin position="337"/>
        <end position="346"/>
    </location>
</feature>
<dbReference type="SUPFAM" id="SSF57756">
    <property type="entry name" value="Retrovirus zinc finger-like domains"/>
    <property type="match status" value="1"/>
</dbReference>
<feature type="compositionally biased region" description="Basic and acidic residues" evidence="2">
    <location>
        <begin position="377"/>
        <end position="391"/>
    </location>
</feature>
<sequence length="428" mass="46924">MKRDNSICVTSTQKDRLSAQEAFELLDSVGVPTSSLQAVQALNQTAFDVTFRTLHERKLYAGKLAQLDSIDVRVYGSSETIVTASRIPDEFDDNYVRTWLSRYGQVLVSKMVTYRDKPTIRNGNRQYKMVLKPGVNIPSSWRMADGRLVFFRYVGQVRTCLKCHQEGHEVANCTVSFCNKCQTVGHIAADCTNAIVCNNCHKEGHIARRCPTSYSNKLQLGNTWTKGPEPEAGGSNPLAAGPVQPTPTAPQVPAAGPVQPTPTAPQALTDQSTPEGESLDSSSQVSYDQDSSGAEDAEFSDAQEPQEEGRELFLAATPSSGNQSEGTQSPEGDQRKSSRRSRRRANKRGEGTSGIHRQKSPDAMEVDINRKRSAPSRRSDDDCNPKKKQEVGTETASPSNQDLPLAEDLQIVEPASQQIDEYPSEDSL</sequence>
<dbReference type="PROSITE" id="PS50158">
    <property type="entry name" value="ZF_CCHC"/>
    <property type="match status" value="1"/>
</dbReference>
<feature type="compositionally biased region" description="Polar residues" evidence="2">
    <location>
        <begin position="317"/>
        <end position="331"/>
    </location>
</feature>